<dbReference type="InterPro" id="IPR021886">
    <property type="entry name" value="MgsA_C"/>
</dbReference>
<comment type="caution">
    <text evidence="2">The sequence shown here is derived from an EMBL/GenBank/DDBJ whole genome shotgun (WGS) entry which is preliminary data.</text>
</comment>
<dbReference type="Gene3D" id="1.10.3710.10">
    <property type="entry name" value="DNA polymerase III clamp loader subunits, C-terminal domain"/>
    <property type="match status" value="1"/>
</dbReference>
<accession>R6TV94</accession>
<dbReference type="Pfam" id="PF12002">
    <property type="entry name" value="MgsA_C"/>
    <property type="match status" value="1"/>
</dbReference>
<sequence length="111" mass="12563">MARDLGMPEARIPLSEAAVLLATAPKSNSAYLAYDAALADINTGKGQSIPPYMRPSNNYAGYKYPHDFPNRYVVQQYLPDDLKDRKYYSYAENKTEQAAMAYWDKIKNSTK</sequence>
<dbReference type="AlphaFoldDB" id="R6TV94"/>
<dbReference type="GO" id="GO:0000731">
    <property type="term" value="P:DNA synthesis involved in DNA repair"/>
    <property type="evidence" value="ECO:0007669"/>
    <property type="project" value="TreeGrafter"/>
</dbReference>
<proteinExistence type="predicted"/>
<dbReference type="InterPro" id="IPR008921">
    <property type="entry name" value="DNA_pol3_clamp-load_cplx_C"/>
</dbReference>
<dbReference type="Proteomes" id="UP000017938">
    <property type="component" value="Unassembled WGS sequence"/>
</dbReference>
<gene>
    <name evidence="2" type="ORF">BN580_01328</name>
</gene>
<evidence type="ECO:0000313" key="3">
    <source>
        <dbReference type="Proteomes" id="UP000017938"/>
    </source>
</evidence>
<name>R6TV94_9BACT</name>
<dbReference type="GO" id="GO:0003677">
    <property type="term" value="F:DNA binding"/>
    <property type="evidence" value="ECO:0007669"/>
    <property type="project" value="InterPro"/>
</dbReference>
<feature type="domain" description="MgsA AAA+ ATPase C-terminal" evidence="1">
    <location>
        <begin position="3"/>
        <end position="106"/>
    </location>
</feature>
<dbReference type="PANTHER" id="PTHR13779">
    <property type="entry name" value="WERNER HELICASE-INTERACTING PROTEIN 1 FAMILY MEMBER"/>
    <property type="match status" value="1"/>
</dbReference>
<dbReference type="GO" id="GO:0006261">
    <property type="term" value="P:DNA-templated DNA replication"/>
    <property type="evidence" value="ECO:0007669"/>
    <property type="project" value="TreeGrafter"/>
</dbReference>
<organism evidence="2 3">
    <name type="scientific">Candidatus Colimorpha enterica</name>
    <dbReference type="NCBI Taxonomy" id="3083063"/>
    <lineage>
        <taxon>Bacteria</taxon>
        <taxon>Pseudomonadati</taxon>
        <taxon>Bacteroidota</taxon>
        <taxon>Bacteroidia</taxon>
        <taxon>Bacteroidales</taxon>
        <taxon>Candidatus Colimorpha</taxon>
    </lineage>
</organism>
<dbReference type="SUPFAM" id="SSF48019">
    <property type="entry name" value="post-AAA+ oligomerization domain-like"/>
    <property type="match status" value="1"/>
</dbReference>
<protein>
    <submittedName>
        <fullName evidence="2">AAA ATPase central domain protein</fullName>
    </submittedName>
</protein>
<dbReference type="GO" id="GO:0008047">
    <property type="term" value="F:enzyme activator activity"/>
    <property type="evidence" value="ECO:0007669"/>
    <property type="project" value="TreeGrafter"/>
</dbReference>
<dbReference type="GO" id="GO:0017116">
    <property type="term" value="F:single-stranded DNA helicase activity"/>
    <property type="evidence" value="ECO:0007669"/>
    <property type="project" value="TreeGrafter"/>
</dbReference>
<dbReference type="InterPro" id="IPR051314">
    <property type="entry name" value="AAA_ATPase_RarA/MGS1/WRNIP1"/>
</dbReference>
<evidence type="ECO:0000259" key="1">
    <source>
        <dbReference type="Pfam" id="PF12002"/>
    </source>
</evidence>
<dbReference type="STRING" id="1263015.BN580_01328"/>
<dbReference type="PANTHER" id="PTHR13779:SF7">
    <property type="entry name" value="ATPASE WRNIP1"/>
    <property type="match status" value="1"/>
</dbReference>
<evidence type="ECO:0000313" key="2">
    <source>
        <dbReference type="EMBL" id="CDC73744.1"/>
    </source>
</evidence>
<dbReference type="EMBL" id="CBFW010000177">
    <property type="protein sequence ID" value="CDC73744.1"/>
    <property type="molecule type" value="Genomic_DNA"/>
</dbReference>
<reference evidence="2" key="1">
    <citation type="submission" date="2012-11" db="EMBL/GenBank/DDBJ databases">
        <title>Dependencies among metagenomic species, viruses, plasmids and units of genetic variation.</title>
        <authorList>
            <person name="Nielsen H.B."/>
            <person name="Almeida M."/>
            <person name="Juncker A.S."/>
            <person name="Rasmussen S."/>
            <person name="Li J."/>
            <person name="Sunagawa S."/>
            <person name="Plichta D."/>
            <person name="Gautier L."/>
            <person name="Le Chatelier E."/>
            <person name="Peletier E."/>
            <person name="Bonde I."/>
            <person name="Nielsen T."/>
            <person name="Manichanh C."/>
            <person name="Arumugam M."/>
            <person name="Batto J."/>
            <person name="Santos M.B.Q.D."/>
            <person name="Blom N."/>
            <person name="Borruel N."/>
            <person name="Burgdorf K.S."/>
            <person name="Boumezbeur F."/>
            <person name="Casellas F."/>
            <person name="Dore J."/>
            <person name="Guarner F."/>
            <person name="Hansen T."/>
            <person name="Hildebrand F."/>
            <person name="Kaas R.S."/>
            <person name="Kennedy S."/>
            <person name="Kristiansen K."/>
            <person name="Kultima J.R."/>
            <person name="Leonard P."/>
            <person name="Levenez F."/>
            <person name="Lund O."/>
            <person name="Moumen B."/>
            <person name="Le Paslier D."/>
            <person name="Pons N."/>
            <person name="Pedersen O."/>
            <person name="Prifti E."/>
            <person name="Qin J."/>
            <person name="Raes J."/>
            <person name="Tap J."/>
            <person name="Tims S."/>
            <person name="Ussery D.W."/>
            <person name="Yamada T."/>
            <person name="MetaHit consortium"/>
            <person name="Renault P."/>
            <person name="Sicheritz-Ponten T."/>
            <person name="Bork P."/>
            <person name="Wang J."/>
            <person name="Brunak S."/>
            <person name="Ehrlich S.D."/>
        </authorList>
    </citation>
    <scope>NUCLEOTIDE SEQUENCE [LARGE SCALE GENOMIC DNA]</scope>
</reference>